<reference evidence="9" key="2">
    <citation type="submission" date="2025-08" db="UniProtKB">
        <authorList>
            <consortium name="Ensembl"/>
        </authorList>
    </citation>
    <scope>IDENTIFICATION</scope>
</reference>
<evidence type="ECO:0000256" key="3">
    <source>
        <dbReference type="ARBA" id="ARBA00022729"/>
    </source>
</evidence>
<evidence type="ECO:0000256" key="5">
    <source>
        <dbReference type="ARBA" id="ARBA00023157"/>
    </source>
</evidence>
<dbReference type="PROSITE" id="PS50287">
    <property type="entry name" value="SRCR_2"/>
    <property type="match status" value="3"/>
</dbReference>
<dbReference type="GeneTree" id="ENSGT00950000183145"/>
<organism evidence="9 10">
    <name type="scientific">Scleropages formosus</name>
    <name type="common">Asian bonytongue</name>
    <name type="synonym">Osteoglossum formosum</name>
    <dbReference type="NCBI Taxonomy" id="113540"/>
    <lineage>
        <taxon>Eukaryota</taxon>
        <taxon>Metazoa</taxon>
        <taxon>Chordata</taxon>
        <taxon>Craniata</taxon>
        <taxon>Vertebrata</taxon>
        <taxon>Euteleostomi</taxon>
        <taxon>Actinopterygii</taxon>
        <taxon>Neopterygii</taxon>
        <taxon>Teleostei</taxon>
        <taxon>Osteoglossocephala</taxon>
        <taxon>Osteoglossomorpha</taxon>
        <taxon>Osteoglossiformes</taxon>
        <taxon>Osteoglossidae</taxon>
        <taxon>Scleropages</taxon>
    </lineage>
</organism>
<dbReference type="SUPFAM" id="SSF56487">
    <property type="entry name" value="SRCR-like"/>
    <property type="match status" value="3"/>
</dbReference>
<keyword evidence="10" id="KW-1185">Reference proteome</keyword>
<dbReference type="Ensembl" id="ENSSFOT00015026702.2">
    <property type="protein sequence ID" value="ENSSFOP00015026408.2"/>
    <property type="gene ID" value="ENSSFOG00015031103.1"/>
</dbReference>
<dbReference type="GO" id="GO:0016020">
    <property type="term" value="C:membrane"/>
    <property type="evidence" value="ECO:0007669"/>
    <property type="project" value="UniProtKB-SubCell"/>
</dbReference>
<evidence type="ECO:0000259" key="8">
    <source>
        <dbReference type="PROSITE" id="PS50287"/>
    </source>
</evidence>
<protein>
    <recommendedName>
        <fullName evidence="8">SRCR domain-containing protein</fullName>
    </recommendedName>
</protein>
<dbReference type="Gene3D" id="3.10.250.10">
    <property type="entry name" value="SRCR-like domain"/>
    <property type="match status" value="3"/>
</dbReference>
<feature type="domain" description="SRCR" evidence="8">
    <location>
        <begin position="276"/>
        <end position="373"/>
    </location>
</feature>
<dbReference type="PANTHER" id="PTHR19331:SF22">
    <property type="entry name" value="DELETED IN MALIGNANT BRAIN TUMORS 1 PROTEIN"/>
    <property type="match status" value="1"/>
</dbReference>
<dbReference type="PROSITE" id="PS00420">
    <property type="entry name" value="SRCR_1"/>
    <property type="match status" value="1"/>
</dbReference>
<keyword evidence="2" id="KW-0964">Secreted</keyword>
<accession>A0A8C9RZ75</accession>
<dbReference type="PANTHER" id="PTHR19331">
    <property type="entry name" value="SCAVENGER RECEPTOR DOMAIN-CONTAINING"/>
    <property type="match status" value="1"/>
</dbReference>
<evidence type="ECO:0000313" key="9">
    <source>
        <dbReference type="Ensembl" id="ENSSFOP00015026408.2"/>
    </source>
</evidence>
<dbReference type="InterPro" id="IPR036772">
    <property type="entry name" value="SRCR-like_dom_sf"/>
</dbReference>
<evidence type="ECO:0000256" key="7">
    <source>
        <dbReference type="PROSITE-ProRule" id="PRU00196"/>
    </source>
</evidence>
<dbReference type="InterPro" id="IPR001190">
    <property type="entry name" value="SRCR"/>
</dbReference>
<feature type="disulfide bond" evidence="7">
    <location>
        <begin position="342"/>
        <end position="352"/>
    </location>
</feature>
<evidence type="ECO:0000313" key="10">
    <source>
        <dbReference type="Proteomes" id="UP000694397"/>
    </source>
</evidence>
<evidence type="ECO:0000256" key="1">
    <source>
        <dbReference type="ARBA" id="ARBA00004613"/>
    </source>
</evidence>
<dbReference type="Pfam" id="PF00530">
    <property type="entry name" value="SRCR"/>
    <property type="match status" value="3"/>
</dbReference>
<dbReference type="AlphaFoldDB" id="A0A8C9RZ75"/>
<name>A0A8C9RZ75_SCLFO</name>
<feature type="disulfide bond" evidence="7">
    <location>
        <begin position="240"/>
        <end position="250"/>
    </location>
</feature>
<comment type="subcellular location">
    <subcellularLocation>
        <location evidence="1">Secreted</location>
    </subcellularLocation>
</comment>
<evidence type="ECO:0000256" key="6">
    <source>
        <dbReference type="ARBA" id="ARBA00023180"/>
    </source>
</evidence>
<dbReference type="OrthoDB" id="536948at2759"/>
<evidence type="ECO:0000256" key="4">
    <source>
        <dbReference type="ARBA" id="ARBA00022737"/>
    </source>
</evidence>
<dbReference type="Proteomes" id="UP000694397">
    <property type="component" value="Chromosome 5"/>
</dbReference>
<keyword evidence="6" id="KW-0325">Glycoprotein</keyword>
<dbReference type="SMART" id="SM00202">
    <property type="entry name" value="SR"/>
    <property type="match status" value="3"/>
</dbReference>
<feature type="domain" description="SRCR" evidence="8">
    <location>
        <begin position="172"/>
        <end position="250"/>
    </location>
</feature>
<sequence>MSFHISCISIFSNPPALYPGYTNSRLVDGPDSCSGRVELQYLTEWGTVCDASWDLRAANVLCQQLGCGSAVAVPGQAWFGEGKGSVWADVFECQGKETHLSQCTVSSWNRAPCSHEHDAGVICTGEECCAHHCTVGEWSRSHVCIETFFCRIAPLNADVSIGSSPSTLNGTVRLSGGSGCEGQLEVHYQHTWSRVLLDSWSIREASVVCRQLGCGSALRIYSSSLSGTGDTDVCLTGYQCSGTESHLVNCNSVCGCILQEVGIFFPVYLLPEHRSLRLVGDEGGCAGRLEVFHQGSWGTVCGDSWDPNDAQVVCRQLQCGMALRSTSFGPGNGSIWLDEVGCVGNESSLWDCPSAQWGNHDCIHKEDVGVVCSG</sequence>
<feature type="disulfide bond" evidence="7">
    <location>
        <begin position="49"/>
        <end position="113"/>
    </location>
</feature>
<dbReference type="PRINTS" id="PR00258">
    <property type="entry name" value="SPERACTRCPTR"/>
</dbReference>
<keyword evidence="5 7" id="KW-1015">Disulfide bond</keyword>
<feature type="domain" description="SRCR" evidence="8">
    <location>
        <begin position="24"/>
        <end position="124"/>
    </location>
</feature>
<evidence type="ECO:0000256" key="2">
    <source>
        <dbReference type="ARBA" id="ARBA00022525"/>
    </source>
</evidence>
<keyword evidence="4" id="KW-0677">Repeat</keyword>
<feature type="disulfide bond" evidence="7">
    <location>
        <begin position="93"/>
        <end position="103"/>
    </location>
</feature>
<feature type="disulfide bond" evidence="7">
    <location>
        <begin position="62"/>
        <end position="123"/>
    </location>
</feature>
<reference evidence="9 10" key="1">
    <citation type="submission" date="2019-04" db="EMBL/GenBank/DDBJ databases">
        <authorList>
            <consortium name="Wellcome Sanger Institute Data Sharing"/>
        </authorList>
    </citation>
    <scope>NUCLEOTIDE SEQUENCE [LARGE SCALE GENOMIC DNA]</scope>
</reference>
<proteinExistence type="predicted"/>
<reference evidence="9" key="3">
    <citation type="submission" date="2025-09" db="UniProtKB">
        <authorList>
            <consortium name="Ensembl"/>
        </authorList>
    </citation>
    <scope>IDENTIFICATION</scope>
</reference>
<keyword evidence="3" id="KW-0732">Signal</keyword>
<comment type="caution">
    <text evidence="7">Lacks conserved residue(s) required for the propagation of feature annotation.</text>
</comment>